<dbReference type="OrthoDB" id="2998174at2759"/>
<protein>
    <recommendedName>
        <fullName evidence="3">Terpenoid synthase</fullName>
    </recommendedName>
</protein>
<dbReference type="Proteomes" id="UP000772434">
    <property type="component" value="Unassembled WGS sequence"/>
</dbReference>
<gene>
    <name evidence="1" type="ORF">BDP27DRAFT_1485534</name>
</gene>
<accession>A0A9P5PFG1</accession>
<sequence length="271" mass="30623">MSGDARSFEVPLSALEKDTSKDYVSRLQLLFREINFRYVAPLPPSTDFLHSYHNWIHNTLGPMTSWTTSQLDILEDTTFTIAERPYPFADIEMKAIIAKLTALVIFIDDSLETNTVGIYDEIGSFAHHLLMGESQPSAILELYHKCIKELVHLYEGDAVQRGLATVPWINFIDGCLLEKRLFTMDAELRASRYDMGYQNLAKQGHSGIDHAARDTSPGAKIHFPLFIRHKTGVGEAYAAAVFKSTKEQSLPLSRYIMAIPDMNFYIVSMPL</sequence>
<dbReference type="SUPFAM" id="SSF48576">
    <property type="entry name" value="Terpenoid synthases"/>
    <property type="match status" value="1"/>
</dbReference>
<evidence type="ECO:0000313" key="1">
    <source>
        <dbReference type="EMBL" id="KAF9061707.1"/>
    </source>
</evidence>
<keyword evidence="2" id="KW-1185">Reference proteome</keyword>
<reference evidence="1" key="1">
    <citation type="submission" date="2020-11" db="EMBL/GenBank/DDBJ databases">
        <authorList>
            <consortium name="DOE Joint Genome Institute"/>
            <person name="Ahrendt S."/>
            <person name="Riley R."/>
            <person name="Andreopoulos W."/>
            <person name="Labutti K."/>
            <person name="Pangilinan J."/>
            <person name="Ruiz-Duenas F.J."/>
            <person name="Barrasa J.M."/>
            <person name="Sanchez-Garcia M."/>
            <person name="Camarero S."/>
            <person name="Miyauchi S."/>
            <person name="Serrano A."/>
            <person name="Linde D."/>
            <person name="Babiker R."/>
            <person name="Drula E."/>
            <person name="Ayuso-Fernandez I."/>
            <person name="Pacheco R."/>
            <person name="Padilla G."/>
            <person name="Ferreira P."/>
            <person name="Barriuso J."/>
            <person name="Kellner H."/>
            <person name="Castanera R."/>
            <person name="Alfaro M."/>
            <person name="Ramirez L."/>
            <person name="Pisabarro A.G."/>
            <person name="Kuo A."/>
            <person name="Tritt A."/>
            <person name="Lipzen A."/>
            <person name="He G."/>
            <person name="Yan M."/>
            <person name="Ng V."/>
            <person name="Cullen D."/>
            <person name="Martin F."/>
            <person name="Rosso M.-N."/>
            <person name="Henrissat B."/>
            <person name="Hibbett D."/>
            <person name="Martinez A.T."/>
            <person name="Grigoriev I.V."/>
        </authorList>
    </citation>
    <scope>NUCLEOTIDE SEQUENCE</scope>
    <source>
        <strain evidence="1">AH 40177</strain>
    </source>
</reference>
<comment type="caution">
    <text evidence="1">The sequence shown here is derived from an EMBL/GenBank/DDBJ whole genome shotgun (WGS) entry which is preliminary data.</text>
</comment>
<organism evidence="1 2">
    <name type="scientific">Rhodocollybia butyracea</name>
    <dbReference type="NCBI Taxonomy" id="206335"/>
    <lineage>
        <taxon>Eukaryota</taxon>
        <taxon>Fungi</taxon>
        <taxon>Dikarya</taxon>
        <taxon>Basidiomycota</taxon>
        <taxon>Agaricomycotina</taxon>
        <taxon>Agaricomycetes</taxon>
        <taxon>Agaricomycetidae</taxon>
        <taxon>Agaricales</taxon>
        <taxon>Marasmiineae</taxon>
        <taxon>Omphalotaceae</taxon>
        <taxon>Rhodocollybia</taxon>
    </lineage>
</organism>
<dbReference type="AlphaFoldDB" id="A0A9P5PFG1"/>
<proteinExistence type="predicted"/>
<evidence type="ECO:0000313" key="2">
    <source>
        <dbReference type="Proteomes" id="UP000772434"/>
    </source>
</evidence>
<dbReference type="Gene3D" id="1.10.600.10">
    <property type="entry name" value="Farnesyl Diphosphate Synthase"/>
    <property type="match status" value="1"/>
</dbReference>
<dbReference type="InterPro" id="IPR008949">
    <property type="entry name" value="Isoprenoid_synthase_dom_sf"/>
</dbReference>
<name>A0A9P5PFG1_9AGAR</name>
<evidence type="ECO:0008006" key="3">
    <source>
        <dbReference type="Google" id="ProtNLM"/>
    </source>
</evidence>
<dbReference type="EMBL" id="JADNRY010000192">
    <property type="protein sequence ID" value="KAF9061707.1"/>
    <property type="molecule type" value="Genomic_DNA"/>
</dbReference>